<dbReference type="InterPro" id="IPR017927">
    <property type="entry name" value="FAD-bd_FR_type"/>
</dbReference>
<feature type="region of interest" description="Disordered" evidence="3">
    <location>
        <begin position="46"/>
        <end position="65"/>
    </location>
</feature>
<evidence type="ECO:0000256" key="3">
    <source>
        <dbReference type="SAM" id="MobiDB-lite"/>
    </source>
</evidence>
<dbReference type="PROSITE" id="PS51384">
    <property type="entry name" value="FAD_FR"/>
    <property type="match status" value="1"/>
</dbReference>
<dbReference type="AlphaFoldDB" id="A0A2B7ZMA7"/>
<evidence type="ECO:0000313" key="5">
    <source>
        <dbReference type="EMBL" id="PGH34308.1"/>
    </source>
</evidence>
<dbReference type="InterPro" id="IPR052128">
    <property type="entry name" value="Oxidoreductase_NAD-binding"/>
</dbReference>
<comment type="caution">
    <text evidence="5">The sequence shown here is derived from an EMBL/GenBank/DDBJ whole genome shotgun (WGS) entry which is preliminary data.</text>
</comment>
<dbReference type="EMBL" id="PDND01000043">
    <property type="protein sequence ID" value="PGH34308.1"/>
    <property type="molecule type" value="Genomic_DNA"/>
</dbReference>
<evidence type="ECO:0000259" key="4">
    <source>
        <dbReference type="PROSITE" id="PS51384"/>
    </source>
</evidence>
<dbReference type="GO" id="GO:0016491">
    <property type="term" value="F:oxidoreductase activity"/>
    <property type="evidence" value="ECO:0007669"/>
    <property type="project" value="UniProtKB-KW"/>
</dbReference>
<feature type="domain" description="FAD-binding FR-type" evidence="4">
    <location>
        <begin position="18"/>
        <end position="162"/>
    </location>
</feature>
<dbReference type="Gene3D" id="3.40.50.80">
    <property type="entry name" value="Nucleotide-binding domain of ferredoxin-NADP reductase (FNR) module"/>
    <property type="match status" value="1"/>
</dbReference>
<organism evidence="5 6">
    <name type="scientific">[Emmonsia] crescens</name>
    <dbReference type="NCBI Taxonomy" id="73230"/>
    <lineage>
        <taxon>Eukaryota</taxon>
        <taxon>Fungi</taxon>
        <taxon>Dikarya</taxon>
        <taxon>Ascomycota</taxon>
        <taxon>Pezizomycotina</taxon>
        <taxon>Eurotiomycetes</taxon>
        <taxon>Eurotiomycetidae</taxon>
        <taxon>Onygenales</taxon>
        <taxon>Ajellomycetaceae</taxon>
        <taxon>Emergomyces</taxon>
    </lineage>
</organism>
<reference evidence="5 6" key="1">
    <citation type="submission" date="2017-10" db="EMBL/GenBank/DDBJ databases">
        <title>Comparative genomics in systemic dimorphic fungi from Ajellomycetaceae.</title>
        <authorList>
            <person name="Munoz J.F."/>
            <person name="Mcewen J.G."/>
            <person name="Clay O.K."/>
            <person name="Cuomo C.A."/>
        </authorList>
    </citation>
    <scope>NUCLEOTIDE SEQUENCE [LARGE SCALE GENOMIC DNA]</scope>
    <source>
        <strain evidence="5 6">UAMH4076</strain>
    </source>
</reference>
<accession>A0A2B7ZMA7</accession>
<keyword evidence="2" id="KW-0520">NAD</keyword>
<dbReference type="SUPFAM" id="SSF52343">
    <property type="entry name" value="Ferredoxin reductase-like, C-terminal NADP-linked domain"/>
    <property type="match status" value="1"/>
</dbReference>
<name>A0A2B7ZMA7_9EURO</name>
<feature type="compositionally biased region" description="Basic and acidic residues" evidence="3">
    <location>
        <begin position="51"/>
        <end position="60"/>
    </location>
</feature>
<evidence type="ECO:0000256" key="1">
    <source>
        <dbReference type="ARBA" id="ARBA00023002"/>
    </source>
</evidence>
<dbReference type="STRING" id="73230.A0A2B7ZMA7"/>
<protein>
    <recommendedName>
        <fullName evidence="4">FAD-binding FR-type domain-containing protein</fullName>
    </recommendedName>
</protein>
<dbReference type="VEuPathDB" id="FungiDB:EMCG_02252"/>
<dbReference type="PANTHER" id="PTHR46505">
    <property type="entry name" value="OXIDOREDUCTASE NAD-BINDING DOMAIN-CONTAINING PROTEIN 1"/>
    <property type="match status" value="1"/>
</dbReference>
<dbReference type="Proteomes" id="UP000226031">
    <property type="component" value="Unassembled WGS sequence"/>
</dbReference>
<keyword evidence="1" id="KW-0560">Oxidoreductase</keyword>
<proteinExistence type="predicted"/>
<dbReference type="CDD" id="cd00322">
    <property type="entry name" value="FNR_like"/>
    <property type="match status" value="1"/>
</dbReference>
<keyword evidence="6" id="KW-1185">Reference proteome</keyword>
<evidence type="ECO:0000313" key="6">
    <source>
        <dbReference type="Proteomes" id="UP000226031"/>
    </source>
</evidence>
<dbReference type="InterPro" id="IPR039261">
    <property type="entry name" value="FNR_nucleotide-bd"/>
</dbReference>
<gene>
    <name evidence="5" type="ORF">GX50_02891</name>
</gene>
<dbReference type="PANTHER" id="PTHR46505:SF1">
    <property type="entry name" value="OXIDOREDUCTASE NAD-BINDING DOMAIN-CONTAINING PROTEIN 1"/>
    <property type="match status" value="1"/>
</dbReference>
<sequence length="350" mass="38725">MTTSIPHEQRTAQEPRQNMLYKVRLSSITQANPAVRLLRLAVGPVPAGGHKGGEQQKNECEPNPTQSRPFHFLPGQWLDVYVPSVPQAGGFTITSTPSDALPSGSDGNTTIEGPTREPFIELAIQESPSNPPAAWLWRPQDEILGQELGVRVGGSFIWPPPDIPLEDIGRAVFVAGGVGINPLISMISHIFKNPSKLPHLPTIHLLYSTRFPTAPRDGGDILKHLDQTLFFPRLRNILDSQQQQNQNLHQGRDQILHLHLHLYITNLHDMPQNPPSDFSLHNRRITTPDLLEVIDGKRDAVRNGCSSNGGRTVCYICGPPDMTDEFVAGVEEVLGAGLGREKSVFCEKWW</sequence>
<dbReference type="GO" id="GO:0005739">
    <property type="term" value="C:mitochondrion"/>
    <property type="evidence" value="ECO:0007669"/>
    <property type="project" value="TreeGrafter"/>
</dbReference>
<evidence type="ECO:0000256" key="2">
    <source>
        <dbReference type="ARBA" id="ARBA00023027"/>
    </source>
</evidence>